<protein>
    <submittedName>
        <fullName evidence="2">Uncharacterized protein</fullName>
    </submittedName>
</protein>
<proteinExistence type="predicted"/>
<gene>
    <name evidence="2" type="ORF">CEG18_29265</name>
</gene>
<feature type="non-terminal residue" evidence="2">
    <location>
        <position position="1"/>
    </location>
</feature>
<keyword evidence="1" id="KW-0472">Membrane</keyword>
<comment type="caution">
    <text evidence="2">The sequence shown here is derived from an EMBL/GenBank/DDBJ whole genome shotgun (WGS) entry which is preliminary data.</text>
</comment>
<dbReference type="AlphaFoldDB" id="A0A246F2W4"/>
<organism evidence="2 3">
    <name type="scientific">Pseudomonas nitroreducens</name>
    <dbReference type="NCBI Taxonomy" id="46680"/>
    <lineage>
        <taxon>Bacteria</taxon>
        <taxon>Pseudomonadati</taxon>
        <taxon>Pseudomonadota</taxon>
        <taxon>Gammaproteobacteria</taxon>
        <taxon>Pseudomonadales</taxon>
        <taxon>Pseudomonadaceae</taxon>
        <taxon>Pseudomonas</taxon>
    </lineage>
</organism>
<keyword evidence="1" id="KW-1133">Transmembrane helix</keyword>
<accession>A0A246F2W4</accession>
<evidence type="ECO:0000313" key="2">
    <source>
        <dbReference type="EMBL" id="OWP42332.1"/>
    </source>
</evidence>
<dbReference type="Proteomes" id="UP000198145">
    <property type="component" value="Unassembled WGS sequence"/>
</dbReference>
<feature type="non-terminal residue" evidence="2">
    <location>
        <position position="139"/>
    </location>
</feature>
<sequence>KEGFWKEVDQHAKLSPDKKRMARAIFAACSELTARMRKDKKSVSQSELETFAAQVTNYFGIDFKQDTKKAATKYPWVNIPSNLIGLGATYAAATSPPPRALGLMASYVAVAFIPLFVAHTFVFQAQFRSMKNTAKVTSD</sequence>
<feature type="transmembrane region" description="Helical" evidence="1">
    <location>
        <begin position="105"/>
        <end position="123"/>
    </location>
</feature>
<reference evidence="2 3" key="1">
    <citation type="submission" date="2017-06" db="EMBL/GenBank/DDBJ databases">
        <title>Draft genome of Pseudomonas nitroreducens DF05.</title>
        <authorList>
            <person name="Iyer R."/>
        </authorList>
    </citation>
    <scope>NUCLEOTIDE SEQUENCE [LARGE SCALE GENOMIC DNA]</scope>
    <source>
        <strain evidence="2 3">DF05</strain>
    </source>
</reference>
<dbReference type="RefSeq" id="WP_172419326.1">
    <property type="nucleotide sequence ID" value="NZ_NJBA01000087.1"/>
</dbReference>
<evidence type="ECO:0000256" key="1">
    <source>
        <dbReference type="SAM" id="Phobius"/>
    </source>
</evidence>
<name>A0A246F2W4_PSENT</name>
<feature type="transmembrane region" description="Helical" evidence="1">
    <location>
        <begin position="74"/>
        <end position="93"/>
    </location>
</feature>
<evidence type="ECO:0000313" key="3">
    <source>
        <dbReference type="Proteomes" id="UP000198145"/>
    </source>
</evidence>
<dbReference type="EMBL" id="NJBA01000087">
    <property type="protein sequence ID" value="OWP42332.1"/>
    <property type="molecule type" value="Genomic_DNA"/>
</dbReference>
<keyword evidence="1" id="KW-0812">Transmembrane</keyword>